<keyword evidence="2" id="KW-0238">DNA-binding</keyword>
<dbReference type="Proteomes" id="UP000031030">
    <property type="component" value="Unassembled WGS sequence"/>
</dbReference>
<dbReference type="CDD" id="cd00090">
    <property type="entry name" value="HTH_ARSR"/>
    <property type="match status" value="1"/>
</dbReference>
<dbReference type="PROSITE" id="PS00519">
    <property type="entry name" value="HTH_ASNC_1"/>
    <property type="match status" value="1"/>
</dbReference>
<keyword evidence="6" id="KW-1185">Reference proteome</keyword>
<evidence type="ECO:0000313" key="6">
    <source>
        <dbReference type="Proteomes" id="UP000031030"/>
    </source>
</evidence>
<evidence type="ECO:0000259" key="4">
    <source>
        <dbReference type="PROSITE" id="PS50956"/>
    </source>
</evidence>
<keyword evidence="3" id="KW-0804">Transcription</keyword>
<dbReference type="InterPro" id="IPR011008">
    <property type="entry name" value="Dimeric_a/b-barrel"/>
</dbReference>
<name>A0A0B2AC15_9MICO</name>
<dbReference type="GO" id="GO:0043565">
    <property type="term" value="F:sequence-specific DNA binding"/>
    <property type="evidence" value="ECO:0007669"/>
    <property type="project" value="InterPro"/>
</dbReference>
<dbReference type="SMART" id="SM00344">
    <property type="entry name" value="HTH_ASNC"/>
    <property type="match status" value="1"/>
</dbReference>
<comment type="caution">
    <text evidence="5">The sequence shown here is derived from an EMBL/GenBank/DDBJ whole genome shotgun (WGS) entry which is preliminary data.</text>
</comment>
<dbReference type="InterPro" id="IPR011991">
    <property type="entry name" value="ArsR-like_HTH"/>
</dbReference>
<dbReference type="Pfam" id="PF01037">
    <property type="entry name" value="AsnC_trans_reg"/>
    <property type="match status" value="1"/>
</dbReference>
<dbReference type="SUPFAM" id="SSF46785">
    <property type="entry name" value="Winged helix' DNA-binding domain"/>
    <property type="match status" value="1"/>
</dbReference>
<evidence type="ECO:0000313" key="5">
    <source>
        <dbReference type="EMBL" id="KHK99176.1"/>
    </source>
</evidence>
<accession>A0A0B2AC15</accession>
<dbReference type="Gene3D" id="3.30.70.920">
    <property type="match status" value="1"/>
</dbReference>
<feature type="domain" description="HTH asnC-type" evidence="4">
    <location>
        <begin position="1"/>
        <end position="62"/>
    </location>
</feature>
<dbReference type="PRINTS" id="PR00033">
    <property type="entry name" value="HTHASNC"/>
</dbReference>
<dbReference type="GO" id="GO:0005829">
    <property type="term" value="C:cytosol"/>
    <property type="evidence" value="ECO:0007669"/>
    <property type="project" value="TreeGrafter"/>
</dbReference>
<organism evidence="5 6">
    <name type="scientific">Microbacterium mangrovi</name>
    <dbReference type="NCBI Taxonomy" id="1348253"/>
    <lineage>
        <taxon>Bacteria</taxon>
        <taxon>Bacillati</taxon>
        <taxon>Actinomycetota</taxon>
        <taxon>Actinomycetes</taxon>
        <taxon>Micrococcales</taxon>
        <taxon>Microbacteriaceae</taxon>
        <taxon>Microbacterium</taxon>
    </lineage>
</organism>
<dbReference type="PROSITE" id="PS50956">
    <property type="entry name" value="HTH_ASNC_2"/>
    <property type="match status" value="1"/>
</dbReference>
<evidence type="ECO:0000256" key="3">
    <source>
        <dbReference type="ARBA" id="ARBA00023163"/>
    </source>
</evidence>
<dbReference type="SUPFAM" id="SSF54909">
    <property type="entry name" value="Dimeric alpha+beta barrel"/>
    <property type="match status" value="1"/>
</dbReference>
<dbReference type="RefSeq" id="WP_039396282.1">
    <property type="nucleotide sequence ID" value="NZ_JTDK01000005.1"/>
</dbReference>
<dbReference type="InterPro" id="IPR000485">
    <property type="entry name" value="AsnC-type_HTH_dom"/>
</dbReference>
<dbReference type="EMBL" id="JTDK01000005">
    <property type="protein sequence ID" value="KHK99176.1"/>
    <property type="molecule type" value="Genomic_DNA"/>
</dbReference>
<dbReference type="Gene3D" id="1.10.10.10">
    <property type="entry name" value="Winged helix-like DNA-binding domain superfamily/Winged helix DNA-binding domain"/>
    <property type="match status" value="1"/>
</dbReference>
<dbReference type="OrthoDB" id="166264at2"/>
<evidence type="ECO:0000256" key="1">
    <source>
        <dbReference type="ARBA" id="ARBA00023015"/>
    </source>
</evidence>
<gene>
    <name evidence="5" type="ORF">LK09_04010</name>
</gene>
<reference evidence="5 6" key="1">
    <citation type="submission" date="2014-11" db="EMBL/GenBank/DDBJ databases">
        <title>Genome sequence of Microbacterium mangrovi MUSC 115(T).</title>
        <authorList>
            <person name="Lee L.-H."/>
        </authorList>
    </citation>
    <scope>NUCLEOTIDE SEQUENCE [LARGE SCALE GENOMIC DNA]</scope>
    <source>
        <strain evidence="5 6">MUSC 115</strain>
    </source>
</reference>
<dbReference type="InterPro" id="IPR036390">
    <property type="entry name" value="WH_DNA-bd_sf"/>
</dbReference>
<evidence type="ECO:0000256" key="2">
    <source>
        <dbReference type="ARBA" id="ARBA00023125"/>
    </source>
</evidence>
<protein>
    <submittedName>
        <fullName evidence="5">AsnC family transcriptional regulator</fullName>
    </submittedName>
</protein>
<proteinExistence type="predicted"/>
<dbReference type="InterPro" id="IPR036388">
    <property type="entry name" value="WH-like_DNA-bd_sf"/>
</dbReference>
<dbReference type="Pfam" id="PF13404">
    <property type="entry name" value="HTH_AsnC-type"/>
    <property type="match status" value="1"/>
</dbReference>
<dbReference type="InterPro" id="IPR019887">
    <property type="entry name" value="Tscrpt_reg_AsnC/Lrp_C"/>
</dbReference>
<dbReference type="PANTHER" id="PTHR30154">
    <property type="entry name" value="LEUCINE-RESPONSIVE REGULATORY PROTEIN"/>
    <property type="match status" value="1"/>
</dbReference>
<dbReference type="STRING" id="1348253.LK09_04010"/>
<dbReference type="InterPro" id="IPR019885">
    <property type="entry name" value="Tscrpt_reg_HTH_AsnC-type_CS"/>
</dbReference>
<dbReference type="GO" id="GO:0043200">
    <property type="term" value="P:response to amino acid"/>
    <property type="evidence" value="ECO:0007669"/>
    <property type="project" value="TreeGrafter"/>
</dbReference>
<dbReference type="AlphaFoldDB" id="A0A0B2AC15"/>
<dbReference type="InterPro" id="IPR019888">
    <property type="entry name" value="Tscrpt_reg_AsnC-like"/>
</dbReference>
<sequence length="141" mass="15357">MDPKDEQILGLLQKNARLSFSELGREVGLSTNATAARVRRLESDGIILGYTVITGQDAPGPRGGLEVFIDVRLDATTDNDTFMANIGPIEQIVEAVHMTGPYDYLVRAYVPDTGALDILLRTLKKTCGAAQTQTRVALRPR</sequence>
<keyword evidence="1" id="KW-0805">Transcription regulation</keyword>
<dbReference type="PANTHER" id="PTHR30154:SF34">
    <property type="entry name" value="TRANSCRIPTIONAL REGULATOR AZLB"/>
    <property type="match status" value="1"/>
</dbReference>